<feature type="transmembrane region" description="Helical" evidence="2">
    <location>
        <begin position="37"/>
        <end position="54"/>
    </location>
</feature>
<reference evidence="4" key="1">
    <citation type="journal article" date="2019" name="Int. J. Syst. Evol. Microbiol.">
        <title>The Global Catalogue of Microorganisms (GCM) 10K type strain sequencing project: providing services to taxonomists for standard genome sequencing and annotation.</title>
        <authorList>
            <consortium name="The Broad Institute Genomics Platform"/>
            <consortium name="The Broad Institute Genome Sequencing Center for Infectious Disease"/>
            <person name="Wu L."/>
            <person name="Ma J."/>
        </authorList>
    </citation>
    <scope>NUCLEOTIDE SEQUENCE [LARGE SCALE GENOMIC DNA]</scope>
    <source>
        <strain evidence="4">CGMCC 1.12471</strain>
    </source>
</reference>
<proteinExistence type="predicted"/>
<keyword evidence="4" id="KW-1185">Reference proteome</keyword>
<dbReference type="Proteomes" id="UP001597347">
    <property type="component" value="Unassembled WGS sequence"/>
</dbReference>
<keyword evidence="2" id="KW-0472">Membrane</keyword>
<gene>
    <name evidence="3" type="ORF">ACFSBI_00660</name>
</gene>
<evidence type="ECO:0000256" key="2">
    <source>
        <dbReference type="SAM" id="Phobius"/>
    </source>
</evidence>
<keyword evidence="2" id="KW-1133">Transmembrane helix</keyword>
<feature type="compositionally biased region" description="Basic and acidic residues" evidence="1">
    <location>
        <begin position="56"/>
        <end position="66"/>
    </location>
</feature>
<protein>
    <submittedName>
        <fullName evidence="3">Uncharacterized protein</fullName>
    </submittedName>
</protein>
<accession>A0ABW4L9Y1</accession>
<sequence>MGTLRKYLLNPAIISGMISGVSAIRAGRKGPNDWRTYLTWVAWACTLVVAIGTVRKESQDPDDAKHHTAGPRLGNPRKKVG</sequence>
<comment type="caution">
    <text evidence="3">The sequence shown here is derived from an EMBL/GenBank/DDBJ whole genome shotgun (WGS) entry which is preliminary data.</text>
</comment>
<name>A0ABW4L9Y1_9MICO</name>
<evidence type="ECO:0000256" key="1">
    <source>
        <dbReference type="SAM" id="MobiDB-lite"/>
    </source>
</evidence>
<feature type="transmembrane region" description="Helical" evidence="2">
    <location>
        <begin position="7"/>
        <end position="25"/>
    </location>
</feature>
<evidence type="ECO:0000313" key="3">
    <source>
        <dbReference type="EMBL" id="MFD1720047.1"/>
    </source>
</evidence>
<keyword evidence="2" id="KW-0812">Transmembrane</keyword>
<evidence type="ECO:0000313" key="4">
    <source>
        <dbReference type="Proteomes" id="UP001597347"/>
    </source>
</evidence>
<feature type="region of interest" description="Disordered" evidence="1">
    <location>
        <begin position="56"/>
        <end position="81"/>
    </location>
</feature>
<dbReference type="EMBL" id="JBHUEA010000001">
    <property type="protein sequence ID" value="MFD1720047.1"/>
    <property type="molecule type" value="Genomic_DNA"/>
</dbReference>
<dbReference type="RefSeq" id="WP_377931254.1">
    <property type="nucleotide sequence ID" value="NZ_JBHUEA010000001.1"/>
</dbReference>
<organism evidence="3 4">
    <name type="scientific">Amnibacterium endophyticum</name>
    <dbReference type="NCBI Taxonomy" id="2109337"/>
    <lineage>
        <taxon>Bacteria</taxon>
        <taxon>Bacillati</taxon>
        <taxon>Actinomycetota</taxon>
        <taxon>Actinomycetes</taxon>
        <taxon>Micrococcales</taxon>
        <taxon>Microbacteriaceae</taxon>
        <taxon>Amnibacterium</taxon>
    </lineage>
</organism>